<dbReference type="PROSITE" id="PS01125">
    <property type="entry name" value="ROK"/>
    <property type="match status" value="1"/>
</dbReference>
<proteinExistence type="inferred from homology"/>
<accession>A0ABQ6VBG9</accession>
<evidence type="ECO:0000313" key="2">
    <source>
        <dbReference type="EMBL" id="KAB1866389.1"/>
    </source>
</evidence>
<comment type="caution">
    <text evidence="2">The sequence shown here is derived from an EMBL/GenBank/DDBJ whole genome shotgun (WGS) entry which is preliminary data.</text>
</comment>
<reference evidence="3" key="1">
    <citation type="submission" date="2019-09" db="EMBL/GenBank/DDBJ databases">
        <title>Whole genome sequencing of Microbacterium maritypicum.</title>
        <authorList>
            <person name="Lenchi N."/>
        </authorList>
    </citation>
    <scope>NUCLEOTIDE SEQUENCE [LARGE SCALE GENOMIC DNA]</scope>
    <source>
        <strain evidence="3">G1</strain>
    </source>
</reference>
<gene>
    <name evidence="2" type="ORF">F6A08_00720</name>
</gene>
<dbReference type="EMBL" id="WAAO01000001">
    <property type="protein sequence ID" value="KAB1866389.1"/>
    <property type="molecule type" value="Genomic_DNA"/>
</dbReference>
<dbReference type="Gene3D" id="3.30.420.40">
    <property type="match status" value="2"/>
</dbReference>
<dbReference type="PANTHER" id="PTHR18964">
    <property type="entry name" value="ROK (REPRESSOR, ORF, KINASE) FAMILY"/>
    <property type="match status" value="1"/>
</dbReference>
<dbReference type="InterPro" id="IPR049874">
    <property type="entry name" value="ROK_cs"/>
</dbReference>
<dbReference type="Pfam" id="PF00480">
    <property type="entry name" value="ROK"/>
    <property type="match status" value="1"/>
</dbReference>
<dbReference type="SUPFAM" id="SSF53067">
    <property type="entry name" value="Actin-like ATPase domain"/>
    <property type="match status" value="1"/>
</dbReference>
<evidence type="ECO:0000313" key="3">
    <source>
        <dbReference type="Proteomes" id="UP000478836"/>
    </source>
</evidence>
<dbReference type="PANTHER" id="PTHR18964:SF149">
    <property type="entry name" value="BIFUNCTIONAL UDP-N-ACETYLGLUCOSAMINE 2-EPIMERASE_N-ACETYLMANNOSAMINE KINASE"/>
    <property type="match status" value="1"/>
</dbReference>
<dbReference type="InterPro" id="IPR036388">
    <property type="entry name" value="WH-like_DNA-bd_sf"/>
</dbReference>
<dbReference type="Proteomes" id="UP000478836">
    <property type="component" value="Unassembled WGS sequence"/>
</dbReference>
<dbReference type="Gene3D" id="1.10.10.10">
    <property type="entry name" value="Winged helix-like DNA-binding domain superfamily/Winged helix DNA-binding domain"/>
    <property type="match status" value="1"/>
</dbReference>
<organism evidence="2 3">
    <name type="scientific">Microbacterium algeriense</name>
    <dbReference type="NCBI Taxonomy" id="2615184"/>
    <lineage>
        <taxon>Bacteria</taxon>
        <taxon>Bacillati</taxon>
        <taxon>Actinomycetota</taxon>
        <taxon>Actinomycetes</taxon>
        <taxon>Micrococcales</taxon>
        <taxon>Microbacteriaceae</taxon>
        <taxon>Microbacterium</taxon>
    </lineage>
</organism>
<protein>
    <submittedName>
        <fullName evidence="2">ROK family protein</fullName>
    </submittedName>
</protein>
<name>A0ABQ6VBG9_9MICO</name>
<dbReference type="InterPro" id="IPR000600">
    <property type="entry name" value="ROK"/>
</dbReference>
<dbReference type="InterPro" id="IPR043129">
    <property type="entry name" value="ATPase_NBD"/>
</dbReference>
<dbReference type="SUPFAM" id="SSF46785">
    <property type="entry name" value="Winged helix' DNA-binding domain"/>
    <property type="match status" value="1"/>
</dbReference>
<evidence type="ECO:0000256" key="1">
    <source>
        <dbReference type="ARBA" id="ARBA00006479"/>
    </source>
</evidence>
<keyword evidence="3" id="KW-1185">Reference proteome</keyword>
<sequence>MALERERMINTDDGLDTQASVRRANLRRALQLVFRNPGTQTRAGIARSTGLTAATASSLVAELIDTRLVVEGEQAASTGGKRATTLSIDASHHLILVLVIQPLHADIALVALDGSEVETREVSYSPAERDRLLDEAVAEVAAEFRGRLLAVGVQLPGTTDGRSVLESVQLRWQDVPLAERLEQIVDAPVLLVNDVDAEAIAEAGMDESPSGYRLFIHLGGGVGAAVTLDGELAPGPRDRAGEIGHVQVVFGEAARACRCGQRGCLESAAAMGAMLGEEFSDALDPAAIAELVARADQAQIDEGARALARAIKLIAALLDPTEVVIGGPAAQLGPRFLERVRRETEYPARGTAQVPVRYADPRVSLSAGAAQAALTATLGVRWNPQQLRAAPPS</sequence>
<dbReference type="InterPro" id="IPR036390">
    <property type="entry name" value="WH_DNA-bd_sf"/>
</dbReference>
<comment type="similarity">
    <text evidence="1">Belongs to the ROK (NagC/XylR) family.</text>
</comment>